<dbReference type="AlphaFoldDB" id="A0A9Q8P6J1"/>
<dbReference type="EMBL" id="CP090165">
    <property type="protein sequence ID" value="UJO15088.1"/>
    <property type="molecule type" value="Genomic_DNA"/>
</dbReference>
<protein>
    <submittedName>
        <fullName evidence="1">Uncharacterized protein</fullName>
    </submittedName>
</protein>
<dbReference type="Proteomes" id="UP000756132">
    <property type="component" value="Chromosome 3"/>
</dbReference>
<name>A0A9Q8P6J1_PASFU</name>
<proteinExistence type="predicted"/>
<dbReference type="OMA" id="AKHCTEM"/>
<dbReference type="InterPro" id="IPR038883">
    <property type="entry name" value="AN11006-like"/>
</dbReference>
<dbReference type="PANTHER" id="PTHR42085">
    <property type="entry name" value="F-BOX DOMAIN-CONTAINING PROTEIN"/>
    <property type="match status" value="1"/>
</dbReference>
<gene>
    <name evidence="1" type="ORF">CLAFUR5_07897</name>
</gene>
<dbReference type="OrthoDB" id="3816007at2759"/>
<dbReference type="GeneID" id="71987775"/>
<evidence type="ECO:0000313" key="2">
    <source>
        <dbReference type="Proteomes" id="UP000756132"/>
    </source>
</evidence>
<accession>A0A9Q8P6J1</accession>
<keyword evidence="2" id="KW-1185">Reference proteome</keyword>
<organism evidence="1 2">
    <name type="scientific">Passalora fulva</name>
    <name type="common">Tomato leaf mold</name>
    <name type="synonym">Cladosporium fulvum</name>
    <dbReference type="NCBI Taxonomy" id="5499"/>
    <lineage>
        <taxon>Eukaryota</taxon>
        <taxon>Fungi</taxon>
        <taxon>Dikarya</taxon>
        <taxon>Ascomycota</taxon>
        <taxon>Pezizomycotina</taxon>
        <taxon>Dothideomycetes</taxon>
        <taxon>Dothideomycetidae</taxon>
        <taxon>Mycosphaerellales</taxon>
        <taxon>Mycosphaerellaceae</taxon>
        <taxon>Fulvia</taxon>
    </lineage>
</organism>
<evidence type="ECO:0000313" key="1">
    <source>
        <dbReference type="EMBL" id="UJO15088.1"/>
    </source>
</evidence>
<dbReference type="KEGG" id="ffu:CLAFUR5_07897"/>
<dbReference type="RefSeq" id="XP_047759454.1">
    <property type="nucleotide sequence ID" value="XM_047907045.1"/>
</dbReference>
<reference evidence="1" key="2">
    <citation type="journal article" date="2022" name="Microb. Genom.">
        <title>A chromosome-scale genome assembly of the tomato pathogen Cladosporium fulvum reveals a compartmentalized genome architecture and the presence of a dispensable chromosome.</title>
        <authorList>
            <person name="Zaccaron A.Z."/>
            <person name="Chen L.H."/>
            <person name="Samaras A."/>
            <person name="Stergiopoulos I."/>
        </authorList>
    </citation>
    <scope>NUCLEOTIDE SEQUENCE</scope>
    <source>
        <strain evidence="1">Race5_Kim</strain>
    </source>
</reference>
<dbReference type="PANTHER" id="PTHR42085:SF1">
    <property type="entry name" value="F-BOX DOMAIN-CONTAINING PROTEIN"/>
    <property type="match status" value="1"/>
</dbReference>
<sequence length="227" mass="25212">MDTSPCAKLPAELRNQVFSLALSCGRITLAPTPSDRDITSSPLPRRLHLFREAGRGHEHPTALTQTCRQLRAETTGLFYSANTFVVKTYCHDYPGLISIFRHNIGPSNSSALQSMILQQKLGQGLTSTIPKDKAVSARSLTAGTHGTISGIEIHYDFGDGTAGMLHSFDRGLSSKVAHLVQHCTQMQQYNNQEHAQGKIDVDECVARFWRLNRKKQNLRLAERVLSR</sequence>
<reference evidence="1" key="1">
    <citation type="submission" date="2021-12" db="EMBL/GenBank/DDBJ databases">
        <authorList>
            <person name="Zaccaron A."/>
            <person name="Stergiopoulos I."/>
        </authorList>
    </citation>
    <scope>NUCLEOTIDE SEQUENCE</scope>
    <source>
        <strain evidence="1">Race5_Kim</strain>
    </source>
</reference>